<proteinExistence type="predicted"/>
<reference evidence="3 4" key="1">
    <citation type="submission" date="2019-05" db="EMBL/GenBank/DDBJ databases">
        <title>Emergence of the Ug99 lineage of the wheat stem rust pathogen through somatic hybridization.</title>
        <authorList>
            <person name="Li F."/>
            <person name="Upadhyaya N.M."/>
            <person name="Sperschneider J."/>
            <person name="Matny O."/>
            <person name="Nguyen-Phuc H."/>
            <person name="Mago R."/>
            <person name="Raley C."/>
            <person name="Miller M.E."/>
            <person name="Silverstein K.A.T."/>
            <person name="Henningsen E."/>
            <person name="Hirsch C.D."/>
            <person name="Visser B."/>
            <person name="Pretorius Z.A."/>
            <person name="Steffenson B.J."/>
            <person name="Schwessinger B."/>
            <person name="Dodds P.N."/>
            <person name="Figueroa M."/>
        </authorList>
    </citation>
    <scope>NUCLEOTIDE SEQUENCE [LARGE SCALE GENOMIC DNA]</scope>
    <source>
        <strain evidence="2">21-0</strain>
        <strain evidence="1 4">Ug99</strain>
    </source>
</reference>
<dbReference type="EMBL" id="VDEP01000442">
    <property type="protein sequence ID" value="KAA1080206.1"/>
    <property type="molecule type" value="Genomic_DNA"/>
</dbReference>
<evidence type="ECO:0000313" key="4">
    <source>
        <dbReference type="Proteomes" id="UP000325313"/>
    </source>
</evidence>
<name>A0A5B0PQH7_PUCGR</name>
<accession>A0A5B0PQH7</accession>
<gene>
    <name evidence="2" type="ORF">PGT21_004938</name>
    <name evidence="1" type="ORF">PGTUg99_022659</name>
</gene>
<protein>
    <submittedName>
        <fullName evidence="2">Uncharacterized protein</fullName>
    </submittedName>
</protein>
<evidence type="ECO:0000313" key="2">
    <source>
        <dbReference type="EMBL" id="KAA1103935.1"/>
    </source>
</evidence>
<sequence>MAYLRIPLRPEITDTAEDSPAHRELVKYEDRLELAKRHALEIVLPVTGHAGPPMVQAGHWS</sequence>
<comment type="caution">
    <text evidence="2">The sequence shown here is derived from an EMBL/GenBank/DDBJ whole genome shotgun (WGS) entry which is preliminary data.</text>
</comment>
<dbReference type="AlphaFoldDB" id="A0A5B0PQH7"/>
<dbReference type="EMBL" id="VSWC01000041">
    <property type="protein sequence ID" value="KAA1103935.1"/>
    <property type="molecule type" value="Genomic_DNA"/>
</dbReference>
<dbReference type="Proteomes" id="UP000324748">
    <property type="component" value="Unassembled WGS sequence"/>
</dbReference>
<evidence type="ECO:0000313" key="1">
    <source>
        <dbReference type="EMBL" id="KAA1080206.1"/>
    </source>
</evidence>
<organism evidence="2 3">
    <name type="scientific">Puccinia graminis f. sp. tritici</name>
    <dbReference type="NCBI Taxonomy" id="56615"/>
    <lineage>
        <taxon>Eukaryota</taxon>
        <taxon>Fungi</taxon>
        <taxon>Dikarya</taxon>
        <taxon>Basidiomycota</taxon>
        <taxon>Pucciniomycotina</taxon>
        <taxon>Pucciniomycetes</taxon>
        <taxon>Pucciniales</taxon>
        <taxon>Pucciniaceae</taxon>
        <taxon>Puccinia</taxon>
    </lineage>
</organism>
<keyword evidence="3" id="KW-1185">Reference proteome</keyword>
<dbReference type="Proteomes" id="UP000325313">
    <property type="component" value="Unassembled WGS sequence"/>
</dbReference>
<evidence type="ECO:0000313" key="3">
    <source>
        <dbReference type="Proteomes" id="UP000324748"/>
    </source>
</evidence>